<dbReference type="InterPro" id="IPR051908">
    <property type="entry name" value="Ribosomal_N-acetyltransferase"/>
</dbReference>
<keyword evidence="3" id="KW-1185">Reference proteome</keyword>
<dbReference type="Pfam" id="PF13302">
    <property type="entry name" value="Acetyltransf_3"/>
    <property type="match status" value="1"/>
</dbReference>
<evidence type="ECO:0000259" key="1">
    <source>
        <dbReference type="PROSITE" id="PS51186"/>
    </source>
</evidence>
<dbReference type="Proteomes" id="UP000199632">
    <property type="component" value="Unassembled WGS sequence"/>
</dbReference>
<evidence type="ECO:0000313" key="2">
    <source>
        <dbReference type="EMBL" id="SDZ27191.1"/>
    </source>
</evidence>
<dbReference type="RefSeq" id="WP_090794494.1">
    <property type="nucleotide sequence ID" value="NZ_BOND01000021.1"/>
</dbReference>
<evidence type="ECO:0000313" key="3">
    <source>
        <dbReference type="Proteomes" id="UP000199632"/>
    </source>
</evidence>
<dbReference type="InterPro" id="IPR000182">
    <property type="entry name" value="GNAT_dom"/>
</dbReference>
<organism evidence="2 3">
    <name type="scientific">Asanoa ishikariensis</name>
    <dbReference type="NCBI Taxonomy" id="137265"/>
    <lineage>
        <taxon>Bacteria</taxon>
        <taxon>Bacillati</taxon>
        <taxon>Actinomycetota</taxon>
        <taxon>Actinomycetes</taxon>
        <taxon>Micromonosporales</taxon>
        <taxon>Micromonosporaceae</taxon>
        <taxon>Asanoa</taxon>
    </lineage>
</organism>
<dbReference type="Gene3D" id="3.40.630.30">
    <property type="match status" value="1"/>
</dbReference>
<dbReference type="AlphaFoldDB" id="A0A1H3RPQ4"/>
<keyword evidence="2" id="KW-0808">Transferase</keyword>
<dbReference type="GO" id="GO:1990189">
    <property type="term" value="F:protein N-terminal-serine acetyltransferase activity"/>
    <property type="evidence" value="ECO:0007669"/>
    <property type="project" value="TreeGrafter"/>
</dbReference>
<dbReference type="PANTHER" id="PTHR43441">
    <property type="entry name" value="RIBOSOMAL-PROTEIN-SERINE ACETYLTRANSFERASE"/>
    <property type="match status" value="1"/>
</dbReference>
<dbReference type="GO" id="GO:0005737">
    <property type="term" value="C:cytoplasm"/>
    <property type="evidence" value="ECO:0007669"/>
    <property type="project" value="TreeGrafter"/>
</dbReference>
<feature type="domain" description="N-acetyltransferase" evidence="1">
    <location>
        <begin position="7"/>
        <end position="163"/>
    </location>
</feature>
<dbReference type="InterPro" id="IPR016181">
    <property type="entry name" value="Acyl_CoA_acyltransferase"/>
</dbReference>
<protein>
    <submittedName>
        <fullName evidence="2">Protein N-acetyltransferase, RimJ/RimL family</fullName>
    </submittedName>
</protein>
<dbReference type="PROSITE" id="PS51186">
    <property type="entry name" value="GNAT"/>
    <property type="match status" value="1"/>
</dbReference>
<dbReference type="SUPFAM" id="SSF55729">
    <property type="entry name" value="Acyl-CoA N-acyltransferases (Nat)"/>
    <property type="match status" value="1"/>
</dbReference>
<dbReference type="GO" id="GO:0008999">
    <property type="term" value="F:protein-N-terminal-alanine acetyltransferase activity"/>
    <property type="evidence" value="ECO:0007669"/>
    <property type="project" value="TreeGrafter"/>
</dbReference>
<dbReference type="EMBL" id="FNQB01000002">
    <property type="protein sequence ID" value="SDZ27191.1"/>
    <property type="molecule type" value="Genomic_DNA"/>
</dbReference>
<proteinExistence type="predicted"/>
<name>A0A1H3RPQ4_9ACTN</name>
<accession>A0A1H3RPQ4</accession>
<dbReference type="OrthoDB" id="9814648at2"/>
<gene>
    <name evidence="2" type="ORF">SAMN05421684_4026</name>
</gene>
<sequence>MLRGEKVLLRARHDEDVPVLHADLYDDVATRSRADGRAWRPIPPGLPESPFTPSAPSADAAIFSVVRLADGELAGDALLWGIDLHNRSGHVGISLRPAVRGSGLGVDTVRVLCRYGFRVRGLHRLQLETLADNAAMVAAAERVGFRREGTLRQNSWVDGAFLDEAVFGLVADEWQG</sequence>
<dbReference type="PANTHER" id="PTHR43441:SF11">
    <property type="entry name" value="RIBOSOMAL-PROTEIN-SERINE ACETYLTRANSFERASE"/>
    <property type="match status" value="1"/>
</dbReference>
<reference evidence="3" key="1">
    <citation type="submission" date="2016-10" db="EMBL/GenBank/DDBJ databases">
        <authorList>
            <person name="Varghese N."/>
            <person name="Submissions S."/>
        </authorList>
    </citation>
    <scope>NUCLEOTIDE SEQUENCE [LARGE SCALE GENOMIC DNA]</scope>
    <source>
        <strain evidence="3">DSM 44718</strain>
    </source>
</reference>
<dbReference type="STRING" id="137265.SAMN05421684_4026"/>